<dbReference type="Proteomes" id="UP001567571">
    <property type="component" value="Unassembled WGS sequence"/>
</dbReference>
<dbReference type="EMBL" id="JBEDNW010000003">
    <property type="protein sequence ID" value="MEZ3166911.1"/>
    <property type="molecule type" value="Genomic_DNA"/>
</dbReference>
<gene>
    <name evidence="3" type="ORF">ABNG02_06190</name>
    <name evidence="2" type="ORF">GCM10008994_22410</name>
</gene>
<evidence type="ECO:0000313" key="4">
    <source>
        <dbReference type="Proteomes" id="UP001501425"/>
    </source>
</evidence>
<dbReference type="Proteomes" id="UP001501425">
    <property type="component" value="Unassembled WGS sequence"/>
</dbReference>
<protein>
    <submittedName>
        <fullName evidence="2">Uncharacterized protein</fullName>
    </submittedName>
</protein>
<organism evidence="2 4">
    <name type="scientific">Halorubrum ejinorense</name>
    <dbReference type="NCBI Taxonomy" id="425309"/>
    <lineage>
        <taxon>Archaea</taxon>
        <taxon>Methanobacteriati</taxon>
        <taxon>Methanobacteriota</taxon>
        <taxon>Stenosarchaea group</taxon>
        <taxon>Halobacteria</taxon>
        <taxon>Halobacteriales</taxon>
        <taxon>Haloferacaceae</taxon>
        <taxon>Halorubrum</taxon>
    </lineage>
</organism>
<dbReference type="EMBL" id="BAAADQ010000013">
    <property type="protein sequence ID" value="GAA0547051.1"/>
    <property type="molecule type" value="Genomic_DNA"/>
</dbReference>
<evidence type="ECO:0000256" key="1">
    <source>
        <dbReference type="SAM" id="MobiDB-lite"/>
    </source>
</evidence>
<comment type="caution">
    <text evidence="2">The sequence shown here is derived from an EMBL/GenBank/DDBJ whole genome shotgun (WGS) entry which is preliminary data.</text>
</comment>
<name>A0AAV3SUT9_9EURY</name>
<keyword evidence="5" id="KW-1185">Reference proteome</keyword>
<feature type="region of interest" description="Disordered" evidence="1">
    <location>
        <begin position="1"/>
        <end position="42"/>
    </location>
</feature>
<evidence type="ECO:0000313" key="5">
    <source>
        <dbReference type="Proteomes" id="UP001567571"/>
    </source>
</evidence>
<dbReference type="AlphaFoldDB" id="A0AAV3SUT9"/>
<reference evidence="2" key="1">
    <citation type="journal article" date="2014" name="Int. J. Syst. Evol. Microbiol.">
        <title>Complete genome sequence of Corynebacterium casei LMG S-19264T (=DSM 44701T), isolated from a smear-ripened cheese.</title>
        <authorList>
            <consortium name="US DOE Joint Genome Institute (JGI-PGF)"/>
            <person name="Walter F."/>
            <person name="Albersmeier A."/>
            <person name="Kalinowski J."/>
            <person name="Ruckert C."/>
        </authorList>
    </citation>
    <scope>NUCLEOTIDE SEQUENCE</scope>
    <source>
        <strain evidence="2">JCM 14265</strain>
    </source>
</reference>
<evidence type="ECO:0000313" key="2">
    <source>
        <dbReference type="EMBL" id="GAA0547051.1"/>
    </source>
</evidence>
<feature type="compositionally biased region" description="Acidic residues" evidence="1">
    <location>
        <begin position="21"/>
        <end position="42"/>
    </location>
</feature>
<accession>A0AAV3SUT9</accession>
<evidence type="ECO:0000313" key="3">
    <source>
        <dbReference type="EMBL" id="MEZ3166911.1"/>
    </source>
</evidence>
<sequence length="42" mass="4324">MSARTPPVGIDHPTVVPANFDPDEDTADDAAEADDAVEADDA</sequence>
<dbReference type="RefSeq" id="WP_343779109.1">
    <property type="nucleotide sequence ID" value="NZ_BAAADQ010000013.1"/>
</dbReference>
<reference evidence="2" key="2">
    <citation type="submission" date="2023-12" db="EMBL/GenBank/DDBJ databases">
        <authorList>
            <person name="Sun Q."/>
            <person name="Inoue M."/>
        </authorList>
    </citation>
    <scope>NUCLEOTIDE SEQUENCE</scope>
    <source>
        <strain evidence="2">JCM 14265</strain>
    </source>
</reference>
<proteinExistence type="predicted"/>
<reference evidence="3 5" key="3">
    <citation type="submission" date="2024-06" db="EMBL/GenBank/DDBJ databases">
        <title>Halorubrum miltondacostae sp. nov., a potential PHA producer isolated from an inland solar saltern in Rio Maior, Portugal.</title>
        <authorList>
            <person name="Albuquerque L."/>
            <person name="Viver T."/>
            <person name="Barroso C."/>
            <person name="Claudino R."/>
            <person name="Galvan M."/>
            <person name="Simoes G."/>
            <person name="Lobo Da Cunha A."/>
            <person name="Egas C."/>
        </authorList>
    </citation>
    <scope>NUCLEOTIDE SEQUENCE [LARGE SCALE GENOMIC DNA]</scope>
    <source>
        <strain evidence="3 5">DSM 18646</strain>
    </source>
</reference>